<dbReference type="Pfam" id="PF07727">
    <property type="entry name" value="RVT_2"/>
    <property type="match status" value="1"/>
</dbReference>
<feature type="domain" description="Integrase catalytic" evidence="5">
    <location>
        <begin position="78"/>
        <end position="254"/>
    </location>
</feature>
<dbReference type="InterPro" id="IPR036397">
    <property type="entry name" value="RNaseH_sf"/>
</dbReference>
<dbReference type="EMBL" id="JACGWJ010000016">
    <property type="protein sequence ID" value="KAL0361420.1"/>
    <property type="molecule type" value="Genomic_DNA"/>
</dbReference>
<keyword evidence="2" id="KW-0479">Metal-binding</keyword>
<sequence>MISNSASWVLDTGCGAHICNDLQVLQRSRKLSKDEMILRLGDGKAVAAEAVGSLSLVVSNHVRIELKDCYYVPSMGKMTKKPFVGQSATAKGLLDLVHTDVCGPLSIPAKGRFSYFITFTDDHPRYGYVYLMRYKSKAFGRFKEYKFEVENQTNRKIKALRSDRGGEYLSGEFIDYLKENGILSQWTPPRTPQLNGVAERRNRTLLDMVRSIMSFTELPPSFSGQALETAVKLLNISPSKSIPQTPYEIWHGFCLEECSILEKDFPSDNQRDEVLIEESSGEPPHESTTSFEPTVHTDSVPILRRLIRESRVPERYGFVGLTSQLDNDPKTYGEVMSDINSDKWLEAIKSEMDSMGSNEVWTLVDPPKGVRPIGCKWVYKRKLGANGEVTTFKARLVAKGYTQRPGDDFEETYSPVAMAKSIQILLAIAAWYDYEIWQMDVKMAFLNGFIEEEIFMDQPEGFTTVGEEQKVCRLQRSIYGLKQVSQSWNTHFDEVIRGYDFVKNDYDPCAYKKISGSSVAYLVLYVDDILLIGNDVKMLGDIKVWLSTQFSIKDMGETSYILGIKITGIDLEGFPKTDEELKRISDIPYASAVGSIQYAVQCTRPDVAYALTVTSRYQACAREAHWSVVKNILKYLRRTKDLFLIYGGGELILEGYSDASFQSDDDDAKSQSGFVFKLNGGVVA</sequence>
<keyword evidence="1" id="KW-0645">Protease</keyword>
<keyword evidence="3" id="KW-0064">Aspartyl protease</keyword>
<dbReference type="Pfam" id="PF22936">
    <property type="entry name" value="Pol_BBD"/>
    <property type="match status" value="1"/>
</dbReference>
<dbReference type="AlphaFoldDB" id="A0AAW2Q135"/>
<dbReference type="Pfam" id="PF00665">
    <property type="entry name" value="rve"/>
    <property type="match status" value="1"/>
</dbReference>
<dbReference type="InterPro" id="IPR001584">
    <property type="entry name" value="Integrase_cat-core"/>
</dbReference>
<evidence type="ECO:0000259" key="5">
    <source>
        <dbReference type="PROSITE" id="PS50994"/>
    </source>
</evidence>
<evidence type="ECO:0000256" key="2">
    <source>
        <dbReference type="ARBA" id="ARBA00022723"/>
    </source>
</evidence>
<evidence type="ECO:0000256" key="3">
    <source>
        <dbReference type="ARBA" id="ARBA00022750"/>
    </source>
</evidence>
<dbReference type="GO" id="GO:0003676">
    <property type="term" value="F:nucleic acid binding"/>
    <property type="evidence" value="ECO:0007669"/>
    <property type="project" value="InterPro"/>
</dbReference>
<evidence type="ECO:0000313" key="6">
    <source>
        <dbReference type="EMBL" id="KAL0361420.1"/>
    </source>
</evidence>
<dbReference type="SUPFAM" id="SSF53098">
    <property type="entry name" value="Ribonuclease H-like"/>
    <property type="match status" value="1"/>
</dbReference>
<comment type="caution">
    <text evidence="6">The sequence shown here is derived from an EMBL/GenBank/DDBJ whole genome shotgun (WGS) entry which is preliminary data.</text>
</comment>
<keyword evidence="4" id="KW-0378">Hydrolase</keyword>
<gene>
    <name evidence="6" type="ORF">Sradi_3826500</name>
</gene>
<dbReference type="GO" id="GO:0046872">
    <property type="term" value="F:metal ion binding"/>
    <property type="evidence" value="ECO:0007669"/>
    <property type="project" value="UniProtKB-KW"/>
</dbReference>
<evidence type="ECO:0000256" key="4">
    <source>
        <dbReference type="ARBA" id="ARBA00022801"/>
    </source>
</evidence>
<evidence type="ECO:0000256" key="1">
    <source>
        <dbReference type="ARBA" id="ARBA00022670"/>
    </source>
</evidence>
<accession>A0AAW2Q135</accession>
<dbReference type="InterPro" id="IPR039537">
    <property type="entry name" value="Retrotran_Ty1/copia-like"/>
</dbReference>
<dbReference type="InterPro" id="IPR012337">
    <property type="entry name" value="RNaseH-like_sf"/>
</dbReference>
<dbReference type="Gene3D" id="3.30.420.10">
    <property type="entry name" value="Ribonuclease H-like superfamily/Ribonuclease H"/>
    <property type="match status" value="1"/>
</dbReference>
<dbReference type="InterPro" id="IPR013103">
    <property type="entry name" value="RVT_2"/>
</dbReference>
<dbReference type="GO" id="GO:0006508">
    <property type="term" value="P:proteolysis"/>
    <property type="evidence" value="ECO:0007669"/>
    <property type="project" value="UniProtKB-KW"/>
</dbReference>
<dbReference type="SUPFAM" id="SSF56672">
    <property type="entry name" value="DNA/RNA polymerases"/>
    <property type="match status" value="1"/>
</dbReference>
<dbReference type="PANTHER" id="PTHR42648:SF27">
    <property type="entry name" value="RNA-DIRECTED DNA POLYMERASE"/>
    <property type="match status" value="1"/>
</dbReference>
<name>A0AAW2Q135_SESRA</name>
<dbReference type="PROSITE" id="PS50994">
    <property type="entry name" value="INTEGRASE"/>
    <property type="match status" value="1"/>
</dbReference>
<dbReference type="GO" id="GO:0015074">
    <property type="term" value="P:DNA integration"/>
    <property type="evidence" value="ECO:0007669"/>
    <property type="project" value="InterPro"/>
</dbReference>
<dbReference type="GO" id="GO:0004190">
    <property type="term" value="F:aspartic-type endopeptidase activity"/>
    <property type="evidence" value="ECO:0007669"/>
    <property type="project" value="UniProtKB-KW"/>
</dbReference>
<protein>
    <submittedName>
        <fullName evidence="6">Retrovirus-related Pol polyprotein from transposon TNT 1-94</fullName>
    </submittedName>
</protein>
<reference evidence="6" key="2">
    <citation type="journal article" date="2024" name="Plant">
        <title>Genomic evolution and insights into agronomic trait innovations of Sesamum species.</title>
        <authorList>
            <person name="Miao H."/>
            <person name="Wang L."/>
            <person name="Qu L."/>
            <person name="Liu H."/>
            <person name="Sun Y."/>
            <person name="Le M."/>
            <person name="Wang Q."/>
            <person name="Wei S."/>
            <person name="Zheng Y."/>
            <person name="Lin W."/>
            <person name="Duan Y."/>
            <person name="Cao H."/>
            <person name="Xiong S."/>
            <person name="Wang X."/>
            <person name="Wei L."/>
            <person name="Li C."/>
            <person name="Ma Q."/>
            <person name="Ju M."/>
            <person name="Zhao R."/>
            <person name="Li G."/>
            <person name="Mu C."/>
            <person name="Tian Q."/>
            <person name="Mei H."/>
            <person name="Zhang T."/>
            <person name="Gao T."/>
            <person name="Zhang H."/>
        </authorList>
    </citation>
    <scope>NUCLEOTIDE SEQUENCE</scope>
    <source>
        <strain evidence="6">G02</strain>
    </source>
</reference>
<proteinExistence type="predicted"/>
<dbReference type="InterPro" id="IPR043502">
    <property type="entry name" value="DNA/RNA_pol_sf"/>
</dbReference>
<dbReference type="InterPro" id="IPR054722">
    <property type="entry name" value="PolX-like_BBD"/>
</dbReference>
<organism evidence="6">
    <name type="scientific">Sesamum radiatum</name>
    <name type="common">Black benniseed</name>
    <dbReference type="NCBI Taxonomy" id="300843"/>
    <lineage>
        <taxon>Eukaryota</taxon>
        <taxon>Viridiplantae</taxon>
        <taxon>Streptophyta</taxon>
        <taxon>Embryophyta</taxon>
        <taxon>Tracheophyta</taxon>
        <taxon>Spermatophyta</taxon>
        <taxon>Magnoliopsida</taxon>
        <taxon>eudicotyledons</taxon>
        <taxon>Gunneridae</taxon>
        <taxon>Pentapetalae</taxon>
        <taxon>asterids</taxon>
        <taxon>lamiids</taxon>
        <taxon>Lamiales</taxon>
        <taxon>Pedaliaceae</taxon>
        <taxon>Sesamum</taxon>
    </lineage>
</organism>
<reference evidence="6" key="1">
    <citation type="submission" date="2020-06" db="EMBL/GenBank/DDBJ databases">
        <authorList>
            <person name="Li T."/>
            <person name="Hu X."/>
            <person name="Zhang T."/>
            <person name="Song X."/>
            <person name="Zhang H."/>
            <person name="Dai N."/>
            <person name="Sheng W."/>
            <person name="Hou X."/>
            <person name="Wei L."/>
        </authorList>
    </citation>
    <scope>NUCLEOTIDE SEQUENCE</scope>
    <source>
        <strain evidence="6">G02</strain>
        <tissue evidence="6">Leaf</tissue>
    </source>
</reference>
<dbReference type="PANTHER" id="PTHR42648">
    <property type="entry name" value="TRANSPOSASE, PUTATIVE-RELATED"/>
    <property type="match status" value="1"/>
</dbReference>